<feature type="transmembrane region" description="Helical" evidence="5">
    <location>
        <begin position="180"/>
        <end position="198"/>
    </location>
</feature>
<feature type="transmembrane region" description="Helical" evidence="5">
    <location>
        <begin position="389"/>
        <end position="410"/>
    </location>
</feature>
<evidence type="ECO:0000256" key="5">
    <source>
        <dbReference type="SAM" id="Phobius"/>
    </source>
</evidence>
<feature type="transmembrane region" description="Helical" evidence="5">
    <location>
        <begin position="332"/>
        <end position="356"/>
    </location>
</feature>
<dbReference type="EMBL" id="BONZ01000012">
    <property type="protein sequence ID" value="GIH12930.1"/>
    <property type="molecule type" value="Genomic_DNA"/>
</dbReference>
<evidence type="ECO:0000259" key="6">
    <source>
        <dbReference type="Pfam" id="PF04932"/>
    </source>
</evidence>
<evidence type="ECO:0000256" key="1">
    <source>
        <dbReference type="ARBA" id="ARBA00004141"/>
    </source>
</evidence>
<dbReference type="Proteomes" id="UP000642748">
    <property type="component" value="Unassembled WGS sequence"/>
</dbReference>
<evidence type="ECO:0000313" key="8">
    <source>
        <dbReference type="Proteomes" id="UP000642748"/>
    </source>
</evidence>
<feature type="transmembrane region" description="Helical" evidence="5">
    <location>
        <begin position="59"/>
        <end position="79"/>
    </location>
</feature>
<feature type="domain" description="O-antigen ligase-related" evidence="6">
    <location>
        <begin position="212"/>
        <end position="341"/>
    </location>
</feature>
<dbReference type="PANTHER" id="PTHR37422:SF21">
    <property type="entry name" value="EXOQ-LIKE PROTEIN"/>
    <property type="match status" value="1"/>
</dbReference>
<keyword evidence="8" id="KW-1185">Reference proteome</keyword>
<evidence type="ECO:0000256" key="4">
    <source>
        <dbReference type="ARBA" id="ARBA00023136"/>
    </source>
</evidence>
<keyword evidence="3 5" id="KW-1133">Transmembrane helix</keyword>
<comment type="caution">
    <text evidence="7">The sequence shown here is derived from an EMBL/GenBank/DDBJ whole genome shotgun (WGS) entry which is preliminary data.</text>
</comment>
<gene>
    <name evidence="7" type="ORF">Raf01_11020</name>
</gene>
<evidence type="ECO:0000256" key="2">
    <source>
        <dbReference type="ARBA" id="ARBA00022692"/>
    </source>
</evidence>
<proteinExistence type="predicted"/>
<dbReference type="GO" id="GO:0016020">
    <property type="term" value="C:membrane"/>
    <property type="evidence" value="ECO:0007669"/>
    <property type="project" value="UniProtKB-SubCell"/>
</dbReference>
<feature type="transmembrane region" description="Helical" evidence="5">
    <location>
        <begin position="26"/>
        <end position="47"/>
    </location>
</feature>
<feature type="transmembrane region" description="Helical" evidence="5">
    <location>
        <begin position="250"/>
        <end position="269"/>
    </location>
</feature>
<feature type="transmembrane region" description="Helical" evidence="5">
    <location>
        <begin position="121"/>
        <end position="141"/>
    </location>
</feature>
<keyword evidence="4 5" id="KW-0472">Membrane</keyword>
<sequence>MLQAFAVAAFVLPTDTVIRVIGAQGYVASLIAMLLLAAWIVTAIFGYHDPLHTRYPIRGALALMWICTLLSYAAMPFYVPDESQRLGAGRWLMLWAGTSGVVLVAAEHLRSMRDVHRVVRVIVWGGAFSGFIAVFQFWLHWDLKPYLRQLLVGFERNGDYSGFQGRDALVRVTGMANHPIEFGVVAGMLLPLAIWLGLYGRQRSALRRWLPLVLIGMCIPMSVSRSAILASVTSVGVLVVALPVAERARVILFTPVAVVGVFASTPGYLRTMYGLFTAGSTDPSVANRLNNYPRVLAAVQAHPWLGAGGGTDIQTDLTKVLDNQYLKSAIELGLVGVLALILYLVVPMIAMVQVAVKARDPEFRALCAALAGAALAAAVASYTFDSFSFAQFASVHALVVGLCGTCWLHAHRPPSSS</sequence>
<evidence type="ECO:0000313" key="7">
    <source>
        <dbReference type="EMBL" id="GIH12930.1"/>
    </source>
</evidence>
<feature type="transmembrane region" description="Helical" evidence="5">
    <location>
        <begin position="363"/>
        <end position="383"/>
    </location>
</feature>
<keyword evidence="2 5" id="KW-0812">Transmembrane</keyword>
<accession>A0A8J3QL15</accession>
<dbReference type="InterPro" id="IPR051533">
    <property type="entry name" value="WaaL-like"/>
</dbReference>
<name>A0A8J3QL15_9ACTN</name>
<protein>
    <recommendedName>
        <fullName evidence="6">O-antigen ligase-related domain-containing protein</fullName>
    </recommendedName>
</protein>
<dbReference type="InterPro" id="IPR007016">
    <property type="entry name" value="O-antigen_ligase-rel_domated"/>
</dbReference>
<feature type="transmembrane region" description="Helical" evidence="5">
    <location>
        <begin position="91"/>
        <end position="109"/>
    </location>
</feature>
<feature type="transmembrane region" description="Helical" evidence="5">
    <location>
        <begin position="205"/>
        <end position="222"/>
    </location>
</feature>
<organism evidence="7 8">
    <name type="scientific">Rugosimonospora africana</name>
    <dbReference type="NCBI Taxonomy" id="556532"/>
    <lineage>
        <taxon>Bacteria</taxon>
        <taxon>Bacillati</taxon>
        <taxon>Actinomycetota</taxon>
        <taxon>Actinomycetes</taxon>
        <taxon>Micromonosporales</taxon>
        <taxon>Micromonosporaceae</taxon>
        <taxon>Rugosimonospora</taxon>
    </lineage>
</organism>
<feature type="transmembrane region" description="Helical" evidence="5">
    <location>
        <begin position="228"/>
        <end position="245"/>
    </location>
</feature>
<dbReference type="PANTHER" id="PTHR37422">
    <property type="entry name" value="TEICHURONIC ACID BIOSYNTHESIS PROTEIN TUAE"/>
    <property type="match status" value="1"/>
</dbReference>
<reference evidence="7" key="1">
    <citation type="submission" date="2021-01" db="EMBL/GenBank/DDBJ databases">
        <title>Whole genome shotgun sequence of Rugosimonospora africana NBRC 104875.</title>
        <authorList>
            <person name="Komaki H."/>
            <person name="Tamura T."/>
        </authorList>
    </citation>
    <scope>NUCLEOTIDE SEQUENCE</scope>
    <source>
        <strain evidence="7">NBRC 104875</strain>
    </source>
</reference>
<evidence type="ECO:0000256" key="3">
    <source>
        <dbReference type="ARBA" id="ARBA00022989"/>
    </source>
</evidence>
<comment type="subcellular location">
    <subcellularLocation>
        <location evidence="1">Membrane</location>
        <topology evidence="1">Multi-pass membrane protein</topology>
    </subcellularLocation>
</comment>
<dbReference type="Pfam" id="PF04932">
    <property type="entry name" value="Wzy_C"/>
    <property type="match status" value="1"/>
</dbReference>
<dbReference type="AlphaFoldDB" id="A0A8J3QL15"/>